<protein>
    <submittedName>
        <fullName evidence="1">Uncharacterized protein</fullName>
    </submittedName>
</protein>
<keyword evidence="2" id="KW-1185">Reference proteome</keyword>
<organism evidence="1 2">
    <name type="scientific">Timema podura</name>
    <name type="common">Walking stick</name>
    <dbReference type="NCBI Taxonomy" id="61482"/>
    <lineage>
        <taxon>Eukaryota</taxon>
        <taxon>Metazoa</taxon>
        <taxon>Ecdysozoa</taxon>
        <taxon>Arthropoda</taxon>
        <taxon>Hexapoda</taxon>
        <taxon>Insecta</taxon>
        <taxon>Pterygota</taxon>
        <taxon>Neoptera</taxon>
        <taxon>Polyneoptera</taxon>
        <taxon>Phasmatodea</taxon>
        <taxon>Timematodea</taxon>
        <taxon>Timematoidea</taxon>
        <taxon>Timematidae</taxon>
        <taxon>Timema</taxon>
    </lineage>
</organism>
<dbReference type="Proteomes" id="UP001153148">
    <property type="component" value="Unassembled WGS sequence"/>
</dbReference>
<proteinExistence type="predicted"/>
<evidence type="ECO:0000313" key="2">
    <source>
        <dbReference type="Proteomes" id="UP001153148"/>
    </source>
</evidence>
<dbReference type="EMBL" id="CAJPIN010016228">
    <property type="protein sequence ID" value="CAG2061530.1"/>
    <property type="molecule type" value="Genomic_DNA"/>
</dbReference>
<evidence type="ECO:0000313" key="1">
    <source>
        <dbReference type="EMBL" id="CAG2061530.1"/>
    </source>
</evidence>
<comment type="caution">
    <text evidence="1">The sequence shown here is derived from an EMBL/GenBank/DDBJ whole genome shotgun (WGS) entry which is preliminary data.</text>
</comment>
<reference evidence="1" key="1">
    <citation type="submission" date="2021-03" db="EMBL/GenBank/DDBJ databases">
        <authorList>
            <person name="Tran Van P."/>
        </authorList>
    </citation>
    <scope>NUCLEOTIDE SEQUENCE</scope>
</reference>
<gene>
    <name evidence="1" type="ORF">TPAB3V08_LOCUS8484</name>
</gene>
<sequence>MQGADRRAPDCMPFGDTRNVTNMFQKIIIQPSGYFGWYSSSGEPKYWAAKIRCQISKPAPSQQVNYLNALGGSEETIHQSGSFKRLMNAVLGESEF</sequence>
<name>A0ABN7P0R7_TIMPD</name>
<accession>A0ABN7P0R7</accession>